<gene>
    <name evidence="3" type="ORF">BC349_18475</name>
</gene>
<sequence length="247" mass="26979">MIKIMTYFLAAFSSLFFLAQVAVAQHTSDPQQMLTEKQRAIILISSFTAKGDLPKLKQALNTGLDAGLTVNESKEVLVHLYAYCGFPRSIQGLNTLMALLNERKAKGINDNMGREATPIPDNTSKYELGWKNLAKLGGRPTDGPIEKPTSGYGAFSPEMDTFLKEHLFADIFSRDVLSFSDRELTTVSALISLGGVEPMLSSHLSLAMIQGISKVQLEEVLALVEKLVSKTDADAARKVLLAVTSRK</sequence>
<accession>A0ABR7MDD6</accession>
<comment type="caution">
    <text evidence="3">The sequence shown here is derived from an EMBL/GenBank/DDBJ whole genome shotgun (WGS) entry which is preliminary data.</text>
</comment>
<feature type="chain" id="PRO_5045478949" description="Carboxymuconolactone decarboxylase-like domain-containing protein" evidence="1">
    <location>
        <begin position="25"/>
        <end position="247"/>
    </location>
</feature>
<protein>
    <recommendedName>
        <fullName evidence="2">Carboxymuconolactone decarboxylase-like domain-containing protein</fullName>
    </recommendedName>
</protein>
<dbReference type="PANTHER" id="PTHR33570">
    <property type="entry name" value="4-CARBOXYMUCONOLACTONE DECARBOXYLASE FAMILY PROTEIN"/>
    <property type="match status" value="1"/>
</dbReference>
<dbReference type="InterPro" id="IPR052512">
    <property type="entry name" value="4CMD/NDH-1_regulator"/>
</dbReference>
<evidence type="ECO:0000313" key="4">
    <source>
        <dbReference type="Proteomes" id="UP000765802"/>
    </source>
</evidence>
<evidence type="ECO:0000256" key="1">
    <source>
        <dbReference type="SAM" id="SignalP"/>
    </source>
</evidence>
<feature type="signal peptide" evidence="1">
    <location>
        <begin position="1"/>
        <end position="24"/>
    </location>
</feature>
<dbReference type="RefSeq" id="WP_222840230.1">
    <property type="nucleotide sequence ID" value="NZ_JBHULF010000005.1"/>
</dbReference>
<evidence type="ECO:0000313" key="3">
    <source>
        <dbReference type="EMBL" id="MBC6493047.1"/>
    </source>
</evidence>
<name>A0ABR7MDD6_9BACT</name>
<reference evidence="3 4" key="1">
    <citation type="submission" date="2016-07" db="EMBL/GenBank/DDBJ databases">
        <title>Genome analysis of Flavihumibacter stibioxidans YS-17.</title>
        <authorList>
            <person name="Shi K."/>
            <person name="Han Y."/>
            <person name="Wang G."/>
        </authorList>
    </citation>
    <scope>NUCLEOTIDE SEQUENCE [LARGE SCALE GENOMIC DNA]</scope>
    <source>
        <strain evidence="3 4">YS-17</strain>
    </source>
</reference>
<evidence type="ECO:0000259" key="2">
    <source>
        <dbReference type="Pfam" id="PF02627"/>
    </source>
</evidence>
<dbReference type="Gene3D" id="1.20.1290.10">
    <property type="entry name" value="AhpD-like"/>
    <property type="match status" value="1"/>
</dbReference>
<dbReference type="InterPro" id="IPR003779">
    <property type="entry name" value="CMD-like"/>
</dbReference>
<organism evidence="3 4">
    <name type="scientific">Flavihumibacter stibioxidans</name>
    <dbReference type="NCBI Taxonomy" id="1834163"/>
    <lineage>
        <taxon>Bacteria</taxon>
        <taxon>Pseudomonadati</taxon>
        <taxon>Bacteroidota</taxon>
        <taxon>Chitinophagia</taxon>
        <taxon>Chitinophagales</taxon>
        <taxon>Chitinophagaceae</taxon>
        <taxon>Flavihumibacter</taxon>
    </lineage>
</organism>
<proteinExistence type="predicted"/>
<dbReference type="Pfam" id="PF02627">
    <property type="entry name" value="CMD"/>
    <property type="match status" value="1"/>
</dbReference>
<dbReference type="Proteomes" id="UP000765802">
    <property type="component" value="Unassembled WGS sequence"/>
</dbReference>
<dbReference type="EMBL" id="MBUA01000030">
    <property type="protein sequence ID" value="MBC6493047.1"/>
    <property type="molecule type" value="Genomic_DNA"/>
</dbReference>
<dbReference type="PANTHER" id="PTHR33570:SF2">
    <property type="entry name" value="CARBOXYMUCONOLACTONE DECARBOXYLASE-LIKE DOMAIN-CONTAINING PROTEIN"/>
    <property type="match status" value="1"/>
</dbReference>
<keyword evidence="1" id="KW-0732">Signal</keyword>
<dbReference type="SUPFAM" id="SSF69118">
    <property type="entry name" value="AhpD-like"/>
    <property type="match status" value="1"/>
</dbReference>
<feature type="domain" description="Carboxymuconolactone decarboxylase-like" evidence="2">
    <location>
        <begin position="157"/>
        <end position="227"/>
    </location>
</feature>
<dbReference type="InterPro" id="IPR029032">
    <property type="entry name" value="AhpD-like"/>
</dbReference>
<keyword evidence="4" id="KW-1185">Reference proteome</keyword>